<sequence length="42" mass="4530">MRDTHANQAALLLAADFLANVLGTRSAVPRQQAGQRARQGVR</sequence>
<evidence type="ECO:0000313" key="1">
    <source>
        <dbReference type="EMBL" id="MBB5495160.1"/>
    </source>
</evidence>
<comment type="caution">
    <text evidence="1">The sequence shown here is derived from an EMBL/GenBank/DDBJ whole genome shotgun (WGS) entry which is preliminary data.</text>
</comment>
<evidence type="ECO:0000313" key="2">
    <source>
        <dbReference type="Proteomes" id="UP000579647"/>
    </source>
</evidence>
<dbReference type="Proteomes" id="UP000579647">
    <property type="component" value="Unassembled WGS sequence"/>
</dbReference>
<name>A0A840WDT3_9ACTN</name>
<protein>
    <submittedName>
        <fullName evidence="1">Uncharacterized protein</fullName>
    </submittedName>
</protein>
<dbReference type="AlphaFoldDB" id="A0A840WDT3"/>
<dbReference type="EMBL" id="JACHDO010000001">
    <property type="protein sequence ID" value="MBB5495160.1"/>
    <property type="molecule type" value="Genomic_DNA"/>
</dbReference>
<accession>A0A840WDT3</accession>
<reference evidence="1 2" key="1">
    <citation type="submission" date="2020-08" db="EMBL/GenBank/DDBJ databases">
        <title>Sequencing the genomes of 1000 actinobacteria strains.</title>
        <authorList>
            <person name="Klenk H.-P."/>
        </authorList>
    </citation>
    <scope>NUCLEOTIDE SEQUENCE [LARGE SCALE GENOMIC DNA]</scope>
    <source>
        <strain evidence="1 2">DSM 44598</strain>
    </source>
</reference>
<organism evidence="1 2">
    <name type="scientific">Nocardiopsis metallicus</name>
    <dbReference type="NCBI Taxonomy" id="179819"/>
    <lineage>
        <taxon>Bacteria</taxon>
        <taxon>Bacillati</taxon>
        <taxon>Actinomycetota</taxon>
        <taxon>Actinomycetes</taxon>
        <taxon>Streptosporangiales</taxon>
        <taxon>Nocardiopsidaceae</taxon>
        <taxon>Nocardiopsis</taxon>
    </lineage>
</organism>
<proteinExistence type="predicted"/>
<gene>
    <name evidence="1" type="ORF">HNR07_006297</name>
</gene>
<keyword evidence="2" id="KW-1185">Reference proteome</keyword>